<dbReference type="EMBL" id="JACIEH010000001">
    <property type="protein sequence ID" value="MBB4096740.1"/>
    <property type="molecule type" value="Genomic_DNA"/>
</dbReference>
<feature type="chain" id="PRO_5030661820" description="Surface-adhesin protein E-like domain-containing protein" evidence="1">
    <location>
        <begin position="20"/>
        <end position="148"/>
    </location>
</feature>
<keyword evidence="1" id="KW-0732">Signal</keyword>
<evidence type="ECO:0000256" key="1">
    <source>
        <dbReference type="SAM" id="SignalP"/>
    </source>
</evidence>
<dbReference type="AlphaFoldDB" id="A0A7W6JQQ1"/>
<evidence type="ECO:0000313" key="4">
    <source>
        <dbReference type="Proteomes" id="UP000557392"/>
    </source>
</evidence>
<sequence length="148" mass="16530">MRLTLLALAALAIPHTASAQNWRLAAYSDQAPKMAYFVDVDSVRRNGNVVTFKQQTIYETTSPTRDFDRSMLTRQADCAAMTSFMRDSSFYIRGTYLDTEPGPSDPTIAKPGTVLLTMLNTVCGRGDYFSPVVPSPERWVLEKFSKGF</sequence>
<feature type="domain" description="Surface-adhesin protein E-like" evidence="2">
    <location>
        <begin position="30"/>
        <end position="124"/>
    </location>
</feature>
<dbReference type="Proteomes" id="UP000557392">
    <property type="component" value="Unassembled WGS sequence"/>
</dbReference>
<dbReference type="Pfam" id="PF16747">
    <property type="entry name" value="Adhesin_E"/>
    <property type="match status" value="1"/>
</dbReference>
<feature type="signal peptide" evidence="1">
    <location>
        <begin position="1"/>
        <end position="19"/>
    </location>
</feature>
<dbReference type="InterPro" id="IPR031939">
    <property type="entry name" value="Adhesin_E-like"/>
</dbReference>
<protein>
    <recommendedName>
        <fullName evidence="2">Surface-adhesin protein E-like domain-containing protein</fullName>
    </recommendedName>
</protein>
<name>A0A7W6JQQ1_9SPHN</name>
<keyword evidence="4" id="KW-1185">Reference proteome</keyword>
<accession>A0A7W6JQQ1</accession>
<gene>
    <name evidence="3" type="ORF">GGR46_000273</name>
</gene>
<dbReference type="RefSeq" id="WP_183993847.1">
    <property type="nucleotide sequence ID" value="NZ_JACIEH010000001.1"/>
</dbReference>
<evidence type="ECO:0000313" key="3">
    <source>
        <dbReference type="EMBL" id="MBB4096740.1"/>
    </source>
</evidence>
<evidence type="ECO:0000259" key="2">
    <source>
        <dbReference type="Pfam" id="PF16747"/>
    </source>
</evidence>
<comment type="caution">
    <text evidence="3">The sequence shown here is derived from an EMBL/GenBank/DDBJ whole genome shotgun (WGS) entry which is preliminary data.</text>
</comment>
<organism evidence="3 4">
    <name type="scientific">Sphingomonas kyeonggiensis</name>
    <dbReference type="NCBI Taxonomy" id="1268553"/>
    <lineage>
        <taxon>Bacteria</taxon>
        <taxon>Pseudomonadati</taxon>
        <taxon>Pseudomonadota</taxon>
        <taxon>Alphaproteobacteria</taxon>
        <taxon>Sphingomonadales</taxon>
        <taxon>Sphingomonadaceae</taxon>
        <taxon>Sphingomonas</taxon>
    </lineage>
</organism>
<proteinExistence type="predicted"/>
<reference evidence="3 4" key="1">
    <citation type="submission" date="2020-08" db="EMBL/GenBank/DDBJ databases">
        <title>Genomic Encyclopedia of Type Strains, Phase IV (KMG-IV): sequencing the most valuable type-strain genomes for metagenomic binning, comparative biology and taxonomic classification.</title>
        <authorList>
            <person name="Goeker M."/>
        </authorList>
    </citation>
    <scope>NUCLEOTIDE SEQUENCE [LARGE SCALE GENOMIC DNA]</scope>
    <source>
        <strain evidence="3 4">DSM 101806</strain>
    </source>
</reference>